<dbReference type="CDD" id="cd11614">
    <property type="entry name" value="SAF_CpaB_FlgA_like"/>
    <property type="match status" value="1"/>
</dbReference>
<reference evidence="4" key="1">
    <citation type="submission" date="2015-08" db="EMBL/GenBank/DDBJ databases">
        <title>Vibrio galatheae sp. nov., a novel member of the Vibrionaceae family isolated from the Solomon Islands.</title>
        <authorList>
            <person name="Giubergia S."/>
            <person name="Machado H."/>
            <person name="Mateiu R.V."/>
            <person name="Gram L."/>
        </authorList>
    </citation>
    <scope>NUCLEOTIDE SEQUENCE [LARGE SCALE GENOMIC DNA]</scope>
    <source>
        <strain evidence="4">DSM 19134</strain>
    </source>
</reference>
<evidence type="ECO:0000313" key="3">
    <source>
        <dbReference type="EMBL" id="KOO05695.1"/>
    </source>
</evidence>
<feature type="compositionally biased region" description="Basic and acidic residues" evidence="1">
    <location>
        <begin position="267"/>
        <end position="280"/>
    </location>
</feature>
<proteinExistence type="predicted"/>
<comment type="caution">
    <text evidence="3">The sequence shown here is derived from an EMBL/GenBank/DDBJ whole genome shotgun (WGS) entry which is preliminary data.</text>
</comment>
<dbReference type="NCBIfam" id="TIGR03177">
    <property type="entry name" value="pilus_cpaB"/>
    <property type="match status" value="1"/>
</dbReference>
<organism evidence="3 4">
    <name type="scientific">Vibrio hepatarius</name>
    <dbReference type="NCBI Taxonomy" id="171383"/>
    <lineage>
        <taxon>Bacteria</taxon>
        <taxon>Pseudomonadati</taxon>
        <taxon>Pseudomonadota</taxon>
        <taxon>Gammaproteobacteria</taxon>
        <taxon>Vibrionales</taxon>
        <taxon>Vibrionaceae</taxon>
        <taxon>Vibrio</taxon>
        <taxon>Vibrio oreintalis group</taxon>
    </lineage>
</organism>
<dbReference type="AlphaFoldDB" id="A0A0M0HUE3"/>
<evidence type="ECO:0000256" key="1">
    <source>
        <dbReference type="SAM" id="MobiDB-lite"/>
    </source>
</evidence>
<dbReference type="PATRIC" id="fig|171383.3.peg.4336"/>
<gene>
    <name evidence="3" type="ORF">AKJ31_21245</name>
</gene>
<feature type="compositionally biased region" description="Basic and acidic residues" evidence="1">
    <location>
        <begin position="250"/>
        <end position="259"/>
    </location>
</feature>
<accession>A0A0M0HUE3</accession>
<dbReference type="InterPro" id="IPR013974">
    <property type="entry name" value="SAF"/>
</dbReference>
<dbReference type="InterPro" id="IPR031571">
    <property type="entry name" value="RcpC_dom"/>
</dbReference>
<evidence type="ECO:0000313" key="4">
    <source>
        <dbReference type="Proteomes" id="UP000037530"/>
    </source>
</evidence>
<dbReference type="EMBL" id="LHPI01000035">
    <property type="protein sequence ID" value="KOO05695.1"/>
    <property type="molecule type" value="Genomic_DNA"/>
</dbReference>
<dbReference type="SMART" id="SM00858">
    <property type="entry name" value="SAF"/>
    <property type="match status" value="1"/>
</dbReference>
<dbReference type="InterPro" id="IPR017592">
    <property type="entry name" value="Pilus_assmbl_Flp-typ_CpaB"/>
</dbReference>
<dbReference type="Pfam" id="PF16976">
    <property type="entry name" value="RcpC"/>
    <property type="match status" value="1"/>
</dbReference>
<name>A0A0M0HUE3_9VIBR</name>
<dbReference type="Proteomes" id="UP000037530">
    <property type="component" value="Unassembled WGS sequence"/>
</dbReference>
<dbReference type="Pfam" id="PF08666">
    <property type="entry name" value="SAF"/>
    <property type="match status" value="1"/>
</dbReference>
<protein>
    <submittedName>
        <fullName evidence="3">Pilus assembly protein CpaB</fullName>
    </submittedName>
</protein>
<feature type="domain" description="SAF" evidence="2">
    <location>
        <begin position="29"/>
        <end position="97"/>
    </location>
</feature>
<evidence type="ECO:0000259" key="2">
    <source>
        <dbReference type="SMART" id="SM00858"/>
    </source>
</evidence>
<keyword evidence="4" id="KW-1185">Reference proteome</keyword>
<feature type="region of interest" description="Disordered" evidence="1">
    <location>
        <begin position="250"/>
        <end position="280"/>
    </location>
</feature>
<sequence length="280" mass="30771">MLVVAWLSTTPAQPDKPAEVAVEEKAVVPRILVAKYAIQAGALLRAEDFRWAPMPSDSNTQLNNVFLEGFIQPEVLKGSLLTRSIAANQPLAVSDIIRPEQSQYMSAMLSPGMRAVTLEMSLAGMNYDLLRPGNYVDVILTSENEHASANGFGEVTKRATSVILENTRLLAINNTLTDIVSGPKRQTDSDVSTYLGDTFPVTFEVTPEGAQRLLLAKTLGDLSLILRGVQQEEPSITTSTVATLWDEQLSDNHHPDRKPQHTIRIFSGEDIRTQEKSTTR</sequence>
<dbReference type="STRING" id="171383.AKJ31_21245"/>